<reference evidence="1 2" key="1">
    <citation type="submission" date="2022-04" db="EMBL/GenBank/DDBJ databases">
        <title>Genome sequence of soybean root-associated Caulobacter segnis RL271.</title>
        <authorList>
            <person name="Longley R."/>
            <person name="Bonito G."/>
            <person name="Trigodet F."/>
            <person name="Crosson S."/>
            <person name="Fiebig A."/>
        </authorList>
    </citation>
    <scope>NUCLEOTIDE SEQUENCE [LARGE SCALE GENOMIC DNA]</scope>
    <source>
        <strain evidence="1 2">RL271</strain>
    </source>
</reference>
<dbReference type="Proteomes" id="UP001057520">
    <property type="component" value="Chromosome"/>
</dbReference>
<dbReference type="EMBL" id="CP096040">
    <property type="protein sequence ID" value="USQ95834.1"/>
    <property type="molecule type" value="Genomic_DNA"/>
</dbReference>
<evidence type="ECO:0000313" key="1">
    <source>
        <dbReference type="EMBL" id="USQ95834.1"/>
    </source>
</evidence>
<organism evidence="1 2">
    <name type="scientific">Caulobacter segnis</name>
    <dbReference type="NCBI Taxonomy" id="88688"/>
    <lineage>
        <taxon>Bacteria</taxon>
        <taxon>Pseudomonadati</taxon>
        <taxon>Pseudomonadota</taxon>
        <taxon>Alphaproteobacteria</taxon>
        <taxon>Caulobacterales</taxon>
        <taxon>Caulobacteraceae</taxon>
        <taxon>Caulobacter</taxon>
    </lineage>
</organism>
<evidence type="ECO:0000313" key="2">
    <source>
        <dbReference type="Proteomes" id="UP001057520"/>
    </source>
</evidence>
<keyword evidence="2" id="KW-1185">Reference proteome</keyword>
<sequence length="229" mass="25258">MTGAVIDARNRFVGTGVYTVPQAARLIGAPSNKVRRWIFGGRGQKSIIEPDYEPIDGVNALSFHDLIEARFIRAFREKGVSFQHLRKVASKAREDLKTVHPFASAKFVTDGRRIILDEIDEAGRRSLVDYLNDQRNFEHLVRDTILDGVSFDACDLAETWQPRAADAPGIIIDPRRAFGAPILARTGIRSEVIARSAKAEGSLSAVALAFGITEAEVKQALLFEERLAA</sequence>
<accession>A0ABY4ZUF2</accession>
<proteinExistence type="predicted"/>
<gene>
    <name evidence="1" type="ORF">MZV50_25400</name>
</gene>
<name>A0ABY4ZUF2_9CAUL</name>
<protein>
    <submittedName>
        <fullName evidence="1">DUF433 domain-containing protein</fullName>
    </submittedName>
</protein>